<proteinExistence type="predicted"/>
<feature type="compositionally biased region" description="Basic and acidic residues" evidence="1">
    <location>
        <begin position="283"/>
        <end position="309"/>
    </location>
</feature>
<dbReference type="EMBL" id="WTPW01002566">
    <property type="protein sequence ID" value="KAF0377032.1"/>
    <property type="molecule type" value="Genomic_DNA"/>
</dbReference>
<sequence length="328" mass="37445">MSFSQVTNPAHTEHETTDNTIEENNTNSTTESVATTDQGLDQESKSVTELVTESLKTDQASDWQAIWDDNVQAYYYWNTVTNETTWEIPSSISYTEGSYYQCPTNDSTISADQAATATEEYYRYYYAQYGYYPEGYYYGYDTASTDVTAPAEPPNPLESILDKIDTEVKSKLDGTSSSLPSSSSISQHNENNEQSQEQEQQESSTSDTSAYYQYSQGTEDSDYNSFLAQHGNEGADYTISARFNSRTGKFQRDPTLTPEKFSSDAKAIRQMSYFFDYESFAEQRSKRNKESSESKSNKKLNRKDIELFKQKKKERKEMKKKAWLMGGE</sequence>
<dbReference type="SUPFAM" id="SSF51045">
    <property type="entry name" value="WW domain"/>
    <property type="match status" value="1"/>
</dbReference>
<gene>
    <name evidence="3" type="ORF">F8M41_012638</name>
</gene>
<dbReference type="PROSITE" id="PS01159">
    <property type="entry name" value="WW_DOMAIN_1"/>
    <property type="match status" value="1"/>
</dbReference>
<dbReference type="AlphaFoldDB" id="A0A8H3X0Q1"/>
<dbReference type="PANTHER" id="PTHR47852">
    <property type="entry name" value="OS06G0298400 PROTEIN"/>
    <property type="match status" value="1"/>
</dbReference>
<dbReference type="Proteomes" id="UP000439903">
    <property type="component" value="Unassembled WGS sequence"/>
</dbReference>
<feature type="compositionally biased region" description="Polar residues" evidence="1">
    <location>
        <begin position="37"/>
        <end position="46"/>
    </location>
</feature>
<comment type="caution">
    <text evidence="3">The sequence shown here is derived from an EMBL/GenBank/DDBJ whole genome shotgun (WGS) entry which is preliminary data.</text>
</comment>
<dbReference type="SMART" id="SM00456">
    <property type="entry name" value="WW"/>
    <property type="match status" value="1"/>
</dbReference>
<protein>
    <submittedName>
        <fullName evidence="3">Ww/rsp5/wwp domain containing protein</fullName>
    </submittedName>
</protein>
<feature type="compositionally biased region" description="Polar residues" evidence="1">
    <location>
        <begin position="1"/>
        <end position="10"/>
    </location>
</feature>
<accession>A0A8H3X0Q1</accession>
<feature type="compositionally biased region" description="Low complexity" evidence="1">
    <location>
        <begin position="18"/>
        <end position="36"/>
    </location>
</feature>
<feature type="region of interest" description="Disordered" evidence="1">
    <location>
        <begin position="1"/>
        <end position="46"/>
    </location>
</feature>
<dbReference type="OrthoDB" id="2444812at2759"/>
<dbReference type="Pfam" id="PF00397">
    <property type="entry name" value="WW"/>
    <property type="match status" value="1"/>
</dbReference>
<dbReference type="PROSITE" id="PS50020">
    <property type="entry name" value="WW_DOMAIN_2"/>
    <property type="match status" value="1"/>
</dbReference>
<evidence type="ECO:0000259" key="2">
    <source>
        <dbReference type="PROSITE" id="PS50020"/>
    </source>
</evidence>
<dbReference type="InterPro" id="IPR001202">
    <property type="entry name" value="WW_dom"/>
</dbReference>
<dbReference type="CDD" id="cd00201">
    <property type="entry name" value="WW"/>
    <property type="match status" value="1"/>
</dbReference>
<feature type="compositionally biased region" description="Low complexity" evidence="1">
    <location>
        <begin position="176"/>
        <end position="206"/>
    </location>
</feature>
<keyword evidence="4" id="KW-1185">Reference proteome</keyword>
<feature type="compositionally biased region" description="Basic residues" evidence="1">
    <location>
        <begin position="310"/>
        <end position="322"/>
    </location>
</feature>
<dbReference type="InterPro" id="IPR036020">
    <property type="entry name" value="WW_dom_sf"/>
</dbReference>
<feature type="domain" description="WW" evidence="2">
    <location>
        <begin position="57"/>
        <end position="91"/>
    </location>
</feature>
<feature type="region of interest" description="Disordered" evidence="1">
    <location>
        <begin position="171"/>
        <end position="210"/>
    </location>
</feature>
<feature type="region of interest" description="Disordered" evidence="1">
    <location>
        <begin position="283"/>
        <end position="328"/>
    </location>
</feature>
<dbReference type="Gene3D" id="2.20.70.10">
    <property type="match status" value="1"/>
</dbReference>
<dbReference type="PANTHER" id="PTHR47852:SF2">
    <property type="entry name" value="WW DOMAIN-CONTAINING PROTEIN"/>
    <property type="match status" value="1"/>
</dbReference>
<name>A0A8H3X0Q1_GIGMA</name>
<evidence type="ECO:0000313" key="4">
    <source>
        <dbReference type="Proteomes" id="UP000439903"/>
    </source>
</evidence>
<reference evidence="3 4" key="1">
    <citation type="journal article" date="2019" name="Environ. Microbiol.">
        <title>At the nexus of three kingdoms: the genome of the mycorrhizal fungus Gigaspora margarita provides insights into plant, endobacterial and fungal interactions.</title>
        <authorList>
            <person name="Venice F."/>
            <person name="Ghignone S."/>
            <person name="Salvioli di Fossalunga A."/>
            <person name="Amselem J."/>
            <person name="Novero M."/>
            <person name="Xianan X."/>
            <person name="Sedzielewska Toro K."/>
            <person name="Morin E."/>
            <person name="Lipzen A."/>
            <person name="Grigoriev I.V."/>
            <person name="Henrissat B."/>
            <person name="Martin F.M."/>
            <person name="Bonfante P."/>
        </authorList>
    </citation>
    <scope>NUCLEOTIDE SEQUENCE [LARGE SCALE GENOMIC DNA]</scope>
    <source>
        <strain evidence="3 4">BEG34</strain>
    </source>
</reference>
<organism evidence="3 4">
    <name type="scientific">Gigaspora margarita</name>
    <dbReference type="NCBI Taxonomy" id="4874"/>
    <lineage>
        <taxon>Eukaryota</taxon>
        <taxon>Fungi</taxon>
        <taxon>Fungi incertae sedis</taxon>
        <taxon>Mucoromycota</taxon>
        <taxon>Glomeromycotina</taxon>
        <taxon>Glomeromycetes</taxon>
        <taxon>Diversisporales</taxon>
        <taxon>Gigasporaceae</taxon>
        <taxon>Gigaspora</taxon>
    </lineage>
</organism>
<evidence type="ECO:0000256" key="1">
    <source>
        <dbReference type="SAM" id="MobiDB-lite"/>
    </source>
</evidence>
<evidence type="ECO:0000313" key="3">
    <source>
        <dbReference type="EMBL" id="KAF0377032.1"/>
    </source>
</evidence>